<dbReference type="GO" id="GO:0006508">
    <property type="term" value="P:proteolysis"/>
    <property type="evidence" value="ECO:0007669"/>
    <property type="project" value="UniProtKB-KW"/>
</dbReference>
<keyword evidence="6" id="KW-0238">DNA-binding</keyword>
<dbReference type="PANTHER" id="PTHR13604:SF0">
    <property type="entry name" value="ABASIC SITE PROCESSING PROTEIN HMCES"/>
    <property type="match status" value="1"/>
</dbReference>
<evidence type="ECO:0000256" key="4">
    <source>
        <dbReference type="ARBA" id="ARBA00022801"/>
    </source>
</evidence>
<dbReference type="EMBL" id="BJYL01000032">
    <property type="protein sequence ID" value="GEN84122.1"/>
    <property type="molecule type" value="Genomic_DNA"/>
</dbReference>
<reference evidence="9 10" key="1">
    <citation type="submission" date="2019-07" db="EMBL/GenBank/DDBJ databases">
        <title>Whole genome shotgun sequence of Sporosarcina luteola NBRC 105378.</title>
        <authorList>
            <person name="Hosoyama A."/>
            <person name="Uohara A."/>
            <person name="Ohji S."/>
            <person name="Ichikawa N."/>
        </authorList>
    </citation>
    <scope>NUCLEOTIDE SEQUENCE [LARGE SCALE GENOMIC DNA]</scope>
    <source>
        <strain evidence="9 10">NBRC 105378</strain>
    </source>
</reference>
<dbReference type="GO" id="GO:0008233">
    <property type="term" value="F:peptidase activity"/>
    <property type="evidence" value="ECO:0007669"/>
    <property type="project" value="UniProtKB-KW"/>
</dbReference>
<evidence type="ECO:0000256" key="8">
    <source>
        <dbReference type="RuleBase" id="RU364100"/>
    </source>
</evidence>
<sequence>MCGRFTLFAPYYEIMERFDIEAAFAESDYIPSYNIAPSQQVAAIINDGKRNRLGHLRWGLIPPWAKDEKIGYKMINARAETVAEKPSFRKAFSKKRCIIPADSFYEWQKQNGEKIPIRIKLKNDELFAIAGLWETWQSPDGKLLHTCTAITTEPNELMKPIHDRMPVILKREDEAAWLDPLNSDIHFLGNMLKPFDEAQMDAYSVSSAVNSPKNNEESLILPVC</sequence>
<evidence type="ECO:0000256" key="6">
    <source>
        <dbReference type="ARBA" id="ARBA00023125"/>
    </source>
</evidence>
<keyword evidence="5" id="KW-0190">Covalent protein-DNA linkage</keyword>
<dbReference type="GO" id="GO:0016829">
    <property type="term" value="F:lyase activity"/>
    <property type="evidence" value="ECO:0007669"/>
    <property type="project" value="UniProtKB-KW"/>
</dbReference>
<organism evidence="9 10">
    <name type="scientific">Sporosarcina luteola</name>
    <dbReference type="NCBI Taxonomy" id="582850"/>
    <lineage>
        <taxon>Bacteria</taxon>
        <taxon>Bacillati</taxon>
        <taxon>Bacillota</taxon>
        <taxon>Bacilli</taxon>
        <taxon>Bacillales</taxon>
        <taxon>Caryophanaceae</taxon>
        <taxon>Sporosarcina</taxon>
    </lineage>
</organism>
<evidence type="ECO:0000313" key="9">
    <source>
        <dbReference type="EMBL" id="GEN84122.1"/>
    </source>
</evidence>
<dbReference type="OrthoDB" id="9782620at2"/>
<dbReference type="InterPro" id="IPR003738">
    <property type="entry name" value="SRAP"/>
</dbReference>
<dbReference type="PANTHER" id="PTHR13604">
    <property type="entry name" value="DC12-RELATED"/>
    <property type="match status" value="1"/>
</dbReference>
<evidence type="ECO:0000256" key="5">
    <source>
        <dbReference type="ARBA" id="ARBA00023124"/>
    </source>
</evidence>
<evidence type="ECO:0000313" key="10">
    <source>
        <dbReference type="Proteomes" id="UP000321901"/>
    </source>
</evidence>
<comment type="caution">
    <text evidence="9">The sequence shown here is derived from an EMBL/GenBank/DDBJ whole genome shotgun (WGS) entry which is preliminary data.</text>
</comment>
<proteinExistence type="inferred from homology"/>
<dbReference type="AlphaFoldDB" id="A0A511Z9K6"/>
<comment type="similarity">
    <text evidence="1 8">Belongs to the SOS response-associated peptidase family.</text>
</comment>
<evidence type="ECO:0000256" key="2">
    <source>
        <dbReference type="ARBA" id="ARBA00022670"/>
    </source>
</evidence>
<dbReference type="Pfam" id="PF02586">
    <property type="entry name" value="SRAP"/>
    <property type="match status" value="1"/>
</dbReference>
<dbReference type="GO" id="GO:0106300">
    <property type="term" value="P:protein-DNA covalent cross-linking repair"/>
    <property type="evidence" value="ECO:0007669"/>
    <property type="project" value="InterPro"/>
</dbReference>
<dbReference type="Proteomes" id="UP000321901">
    <property type="component" value="Unassembled WGS sequence"/>
</dbReference>
<protein>
    <recommendedName>
        <fullName evidence="8">Abasic site processing protein</fullName>
        <ecNumber evidence="8">3.4.-.-</ecNumber>
    </recommendedName>
</protein>
<keyword evidence="2 8" id="KW-0645">Protease</keyword>
<evidence type="ECO:0000256" key="3">
    <source>
        <dbReference type="ARBA" id="ARBA00022763"/>
    </source>
</evidence>
<dbReference type="SUPFAM" id="SSF143081">
    <property type="entry name" value="BB1717-like"/>
    <property type="match status" value="1"/>
</dbReference>
<accession>A0A511Z9K6</accession>
<dbReference type="Gene3D" id="3.90.1680.10">
    <property type="entry name" value="SOS response associated peptidase-like"/>
    <property type="match status" value="1"/>
</dbReference>
<keyword evidence="7" id="KW-0456">Lyase</keyword>
<evidence type="ECO:0000256" key="7">
    <source>
        <dbReference type="ARBA" id="ARBA00023239"/>
    </source>
</evidence>
<dbReference type="RefSeq" id="WP_147058708.1">
    <property type="nucleotide sequence ID" value="NZ_BJYL01000032.1"/>
</dbReference>
<keyword evidence="4 8" id="KW-0378">Hydrolase</keyword>
<keyword evidence="3" id="KW-0227">DNA damage</keyword>
<dbReference type="EC" id="3.4.-.-" evidence="8"/>
<gene>
    <name evidence="9" type="primary">yoqW</name>
    <name evidence="9" type="ORF">SLU01_24340</name>
</gene>
<dbReference type="GO" id="GO:0003697">
    <property type="term" value="F:single-stranded DNA binding"/>
    <property type="evidence" value="ECO:0007669"/>
    <property type="project" value="InterPro"/>
</dbReference>
<evidence type="ECO:0000256" key="1">
    <source>
        <dbReference type="ARBA" id="ARBA00008136"/>
    </source>
</evidence>
<name>A0A511Z9K6_9BACL</name>
<keyword evidence="10" id="KW-1185">Reference proteome</keyword>
<dbReference type="InterPro" id="IPR036590">
    <property type="entry name" value="SRAP-like"/>
</dbReference>